<name>A0A381PEE7_9ZZZZ</name>
<feature type="transmembrane region" description="Helical" evidence="1">
    <location>
        <begin position="30"/>
        <end position="55"/>
    </location>
</feature>
<protein>
    <recommendedName>
        <fullName evidence="3">Holin-X, holin superfamily III</fullName>
    </recommendedName>
</protein>
<evidence type="ECO:0000256" key="1">
    <source>
        <dbReference type="SAM" id="Phobius"/>
    </source>
</evidence>
<keyword evidence="1" id="KW-1133">Transmembrane helix</keyword>
<dbReference type="AlphaFoldDB" id="A0A381PEE7"/>
<proteinExistence type="predicted"/>
<accession>A0A381PEE7</accession>
<dbReference type="EMBL" id="UINC01000940">
    <property type="protein sequence ID" value="SUZ64698.1"/>
    <property type="molecule type" value="Genomic_DNA"/>
</dbReference>
<keyword evidence="1" id="KW-0472">Membrane</keyword>
<keyword evidence="1" id="KW-0812">Transmembrane</keyword>
<reference evidence="2" key="1">
    <citation type="submission" date="2018-05" db="EMBL/GenBank/DDBJ databases">
        <authorList>
            <person name="Lanie J.A."/>
            <person name="Ng W.-L."/>
            <person name="Kazmierczak K.M."/>
            <person name="Andrzejewski T.M."/>
            <person name="Davidsen T.M."/>
            <person name="Wayne K.J."/>
            <person name="Tettelin H."/>
            <person name="Glass J.I."/>
            <person name="Rusch D."/>
            <person name="Podicherti R."/>
            <person name="Tsui H.-C.T."/>
            <person name="Winkler M.E."/>
        </authorList>
    </citation>
    <scope>NUCLEOTIDE SEQUENCE</scope>
</reference>
<gene>
    <name evidence="2" type="ORF">METZ01_LOCUS17552</name>
</gene>
<evidence type="ECO:0008006" key="3">
    <source>
        <dbReference type="Google" id="ProtNLM"/>
    </source>
</evidence>
<organism evidence="2">
    <name type="scientific">marine metagenome</name>
    <dbReference type="NCBI Taxonomy" id="408172"/>
    <lineage>
        <taxon>unclassified sequences</taxon>
        <taxon>metagenomes</taxon>
        <taxon>ecological metagenomes</taxon>
    </lineage>
</organism>
<evidence type="ECO:0000313" key="2">
    <source>
        <dbReference type="EMBL" id="SUZ64698.1"/>
    </source>
</evidence>
<sequence length="94" mass="10111">MANEDDLVALLKRYVRQETVDPLRSVGRTLLFGVLGSLLLGTGAVLLAVGALRLLQAWEPLDAGWSFVPYLIVAVALVAICGVALRRIRRAPDG</sequence>
<feature type="transmembrane region" description="Helical" evidence="1">
    <location>
        <begin position="67"/>
        <end position="85"/>
    </location>
</feature>